<dbReference type="OrthoDB" id="4966203at2"/>
<evidence type="ECO:0000256" key="1">
    <source>
        <dbReference type="SAM" id="Phobius"/>
    </source>
</evidence>
<evidence type="ECO:0000313" key="2">
    <source>
        <dbReference type="EMBL" id="TDW20794.1"/>
    </source>
</evidence>
<feature type="transmembrane region" description="Helical" evidence="1">
    <location>
        <begin position="17"/>
        <end position="35"/>
    </location>
</feature>
<dbReference type="RefSeq" id="WP_134168845.1">
    <property type="nucleotide sequence ID" value="NZ_SODD01000010.1"/>
</dbReference>
<organism evidence="2 3">
    <name type="scientific">Breznakia blatticola</name>
    <dbReference type="NCBI Taxonomy" id="1754012"/>
    <lineage>
        <taxon>Bacteria</taxon>
        <taxon>Bacillati</taxon>
        <taxon>Bacillota</taxon>
        <taxon>Erysipelotrichia</taxon>
        <taxon>Erysipelotrichales</taxon>
        <taxon>Erysipelotrichaceae</taxon>
        <taxon>Breznakia</taxon>
    </lineage>
</organism>
<dbReference type="AlphaFoldDB" id="A0A4V6Q8F7"/>
<dbReference type="Proteomes" id="UP000294743">
    <property type="component" value="Unassembled WGS sequence"/>
</dbReference>
<name>A0A4V6Q8F7_9FIRM</name>
<evidence type="ECO:0000313" key="3">
    <source>
        <dbReference type="Proteomes" id="UP000294743"/>
    </source>
</evidence>
<accession>A0A4V6Q8F7</accession>
<keyword evidence="1" id="KW-0812">Transmembrane</keyword>
<reference evidence="2 3" key="1">
    <citation type="submission" date="2019-03" db="EMBL/GenBank/DDBJ databases">
        <title>Genomic Encyclopedia of Type Strains, Phase IV (KMG-IV): sequencing the most valuable type-strain genomes for metagenomic binning, comparative biology and taxonomic classification.</title>
        <authorList>
            <person name="Goeker M."/>
        </authorList>
    </citation>
    <scope>NUCLEOTIDE SEQUENCE [LARGE SCALE GENOMIC DNA]</scope>
    <source>
        <strain evidence="2 3">DSM 28867</strain>
    </source>
</reference>
<dbReference type="Pfam" id="PF09997">
    <property type="entry name" value="DUF2238"/>
    <property type="match status" value="1"/>
</dbReference>
<feature type="transmembrane region" description="Helical" evidence="1">
    <location>
        <begin position="47"/>
        <end position="66"/>
    </location>
</feature>
<sequence length="136" mass="15632">MGTCLHFVNLFVWWDKLLHFLSPTLLSMVGYILAMQLSKKKEISVSLVILFGFCFAAFCGIIWEFWEFSWDGLLDMNLQRYRSGATLLQGRTALYDTMLDLLTNTLGAIVCLIYTYGKAKKNTAYIKQYQLTTTNT</sequence>
<comment type="caution">
    <text evidence="2">The sequence shown here is derived from an EMBL/GenBank/DDBJ whole genome shotgun (WGS) entry which is preliminary data.</text>
</comment>
<protein>
    <submittedName>
        <fullName evidence="2">Uncharacterized protein</fullName>
    </submittedName>
</protein>
<keyword evidence="1" id="KW-1133">Transmembrane helix</keyword>
<feature type="transmembrane region" description="Helical" evidence="1">
    <location>
        <begin position="98"/>
        <end position="117"/>
    </location>
</feature>
<keyword evidence="3" id="KW-1185">Reference proteome</keyword>
<keyword evidence="1" id="KW-0472">Membrane</keyword>
<dbReference type="InterPro" id="IPR014509">
    <property type="entry name" value="YjdF-like"/>
</dbReference>
<proteinExistence type="predicted"/>
<gene>
    <name evidence="2" type="ORF">EDD63_11014</name>
</gene>
<dbReference type="EMBL" id="SODD01000010">
    <property type="protein sequence ID" value="TDW20794.1"/>
    <property type="molecule type" value="Genomic_DNA"/>
</dbReference>